<organism evidence="3 4">
    <name type="scientific">Psychrobacillus vulpis</name>
    <dbReference type="NCBI Taxonomy" id="2325572"/>
    <lineage>
        <taxon>Bacteria</taxon>
        <taxon>Bacillati</taxon>
        <taxon>Bacillota</taxon>
        <taxon>Bacilli</taxon>
        <taxon>Bacillales</taxon>
        <taxon>Bacillaceae</taxon>
        <taxon>Psychrobacillus</taxon>
    </lineage>
</organism>
<dbReference type="EMBL" id="VDGI01000002">
    <property type="protein sequence ID" value="TQR21232.1"/>
    <property type="molecule type" value="Genomic_DNA"/>
</dbReference>
<protein>
    <submittedName>
        <fullName evidence="3">NAD-dependent epimerase/dehydratase family protein</fullName>
    </submittedName>
</protein>
<evidence type="ECO:0000256" key="1">
    <source>
        <dbReference type="ARBA" id="ARBA00007637"/>
    </source>
</evidence>
<sequence length="302" mass="34496">MTFKVIVVHSKWGSKIMKILLTGTTGYIACSLERYLSSVQESYELHKQSVRNFPNDFQIPNGTEVLIHSAALVHKKESNYTEQDYFKVNCELTTALATKAKAEGVKHFIFLSTMAVYGTNGDITEIDEHTPLLPTSMYGKTKLEAEKRLLEMEDDNFIISIIRPPMVYGLDCPGNYSLLSKLARKTLMFPYVQNARSMIFIDNLTEFIRLLIVNRDAGIFHPQDRDFIQTSDMVKEIASVHGRKIVLSRVSGIVLNKVFRQHQLVLKVFGDLTYSKTLSNYSDNSYQKVNFKEAVRKSELKM</sequence>
<comment type="similarity">
    <text evidence="1">Belongs to the NAD(P)-dependent epimerase/dehydratase family.</text>
</comment>
<dbReference type="SUPFAM" id="SSF51735">
    <property type="entry name" value="NAD(P)-binding Rossmann-fold domains"/>
    <property type="match status" value="1"/>
</dbReference>
<name>A0A544TUW0_9BACI</name>
<dbReference type="OrthoDB" id="9808602at2"/>
<dbReference type="AlphaFoldDB" id="A0A544TUW0"/>
<dbReference type="RefSeq" id="WP_142641123.1">
    <property type="nucleotide sequence ID" value="NZ_VDGI01000002.1"/>
</dbReference>
<dbReference type="PANTHER" id="PTHR43000">
    <property type="entry name" value="DTDP-D-GLUCOSE 4,6-DEHYDRATASE-RELATED"/>
    <property type="match status" value="1"/>
</dbReference>
<dbReference type="InterPro" id="IPR036291">
    <property type="entry name" value="NAD(P)-bd_dom_sf"/>
</dbReference>
<keyword evidence="4" id="KW-1185">Reference proteome</keyword>
<dbReference type="Pfam" id="PF01370">
    <property type="entry name" value="Epimerase"/>
    <property type="match status" value="1"/>
</dbReference>
<evidence type="ECO:0000259" key="2">
    <source>
        <dbReference type="Pfam" id="PF01370"/>
    </source>
</evidence>
<dbReference type="Proteomes" id="UP000316626">
    <property type="component" value="Unassembled WGS sequence"/>
</dbReference>
<proteinExistence type="inferred from homology"/>
<dbReference type="InterPro" id="IPR001509">
    <property type="entry name" value="Epimerase_deHydtase"/>
</dbReference>
<evidence type="ECO:0000313" key="3">
    <source>
        <dbReference type="EMBL" id="TQR21232.1"/>
    </source>
</evidence>
<feature type="domain" description="NAD-dependent epimerase/dehydratase" evidence="2">
    <location>
        <begin position="19"/>
        <end position="216"/>
    </location>
</feature>
<gene>
    <name evidence="3" type="ORF">FG384_03220</name>
</gene>
<evidence type="ECO:0000313" key="4">
    <source>
        <dbReference type="Proteomes" id="UP000316626"/>
    </source>
</evidence>
<accession>A0A544TUW0</accession>
<dbReference type="Gene3D" id="3.40.50.720">
    <property type="entry name" value="NAD(P)-binding Rossmann-like Domain"/>
    <property type="match status" value="1"/>
</dbReference>
<comment type="caution">
    <text evidence="3">The sequence shown here is derived from an EMBL/GenBank/DDBJ whole genome shotgun (WGS) entry which is preliminary data.</text>
</comment>
<reference evidence="3 4" key="1">
    <citation type="submission" date="2019-06" db="EMBL/GenBank/DDBJ databases">
        <title>Psychrobacillus vulpis sp. nov., a new species isolated from feces of a red fox that inhabits in The Tablas de Daimiel Natural Park, Albacete, Spain.</title>
        <authorList>
            <person name="Rodriguez M."/>
            <person name="Reina J.C."/>
            <person name="Bejar V."/>
            <person name="Llamas I."/>
        </authorList>
    </citation>
    <scope>NUCLEOTIDE SEQUENCE [LARGE SCALE GENOMIC DNA]</scope>
    <source>
        <strain evidence="3 4">Z8</strain>
    </source>
</reference>